<dbReference type="Gene3D" id="3.30.450.20">
    <property type="entry name" value="PAS domain"/>
    <property type="match status" value="2"/>
</dbReference>
<dbReference type="InterPro" id="IPR004358">
    <property type="entry name" value="Sig_transdc_His_kin-like_C"/>
</dbReference>
<dbReference type="Gene3D" id="1.10.287.130">
    <property type="match status" value="1"/>
</dbReference>
<dbReference type="RefSeq" id="WP_084373456.1">
    <property type="nucleotide sequence ID" value="NZ_FWYF01000003.1"/>
</dbReference>
<dbReference type="InterPro" id="IPR035965">
    <property type="entry name" value="PAS-like_dom_sf"/>
</dbReference>
<evidence type="ECO:0000313" key="9">
    <source>
        <dbReference type="EMBL" id="SMD36263.1"/>
    </source>
</evidence>
<dbReference type="CDD" id="cd00130">
    <property type="entry name" value="PAS"/>
    <property type="match status" value="2"/>
</dbReference>
<dbReference type="SMART" id="SM00387">
    <property type="entry name" value="HATPase_c"/>
    <property type="match status" value="1"/>
</dbReference>
<dbReference type="PROSITE" id="PS50113">
    <property type="entry name" value="PAC"/>
    <property type="match status" value="2"/>
</dbReference>
<protein>
    <recommendedName>
        <fullName evidence="2">histidine kinase</fullName>
        <ecNumber evidence="2">2.7.13.3</ecNumber>
    </recommendedName>
</protein>
<dbReference type="InterPro" id="IPR005467">
    <property type="entry name" value="His_kinase_dom"/>
</dbReference>
<keyword evidence="3" id="KW-0597">Phosphoprotein</keyword>
<evidence type="ECO:0000313" key="10">
    <source>
        <dbReference type="Proteomes" id="UP000192472"/>
    </source>
</evidence>
<evidence type="ECO:0000259" key="6">
    <source>
        <dbReference type="PROSITE" id="PS50109"/>
    </source>
</evidence>
<gene>
    <name evidence="9" type="ORF">SAMN04488029_2801</name>
</gene>
<evidence type="ECO:0000259" key="7">
    <source>
        <dbReference type="PROSITE" id="PS50112"/>
    </source>
</evidence>
<keyword evidence="10" id="KW-1185">Reference proteome</keyword>
<dbReference type="PROSITE" id="PS50109">
    <property type="entry name" value="HIS_KIN"/>
    <property type="match status" value="1"/>
</dbReference>
<dbReference type="AlphaFoldDB" id="A0A1W2GHX7"/>
<evidence type="ECO:0000256" key="1">
    <source>
        <dbReference type="ARBA" id="ARBA00000085"/>
    </source>
</evidence>
<comment type="catalytic activity">
    <reaction evidence="1">
        <text>ATP + protein L-histidine = ADP + protein N-phospho-L-histidine.</text>
        <dbReference type="EC" id="2.7.13.3"/>
    </reaction>
</comment>
<dbReference type="PANTHER" id="PTHR43304">
    <property type="entry name" value="PHYTOCHROME-LIKE PROTEIN CPH1"/>
    <property type="match status" value="1"/>
</dbReference>
<feature type="domain" description="Histidine kinase" evidence="6">
    <location>
        <begin position="565"/>
        <end position="777"/>
    </location>
</feature>
<feature type="domain" description="PAC" evidence="8">
    <location>
        <begin position="357"/>
        <end position="409"/>
    </location>
</feature>
<dbReference type="InterPro" id="IPR036890">
    <property type="entry name" value="HATPase_C_sf"/>
</dbReference>
<evidence type="ECO:0000256" key="4">
    <source>
        <dbReference type="ARBA" id="ARBA00022679"/>
    </source>
</evidence>
<dbReference type="InterPro" id="IPR052162">
    <property type="entry name" value="Sensor_kinase/Photoreceptor"/>
</dbReference>
<evidence type="ECO:0000256" key="5">
    <source>
        <dbReference type="ARBA" id="ARBA00022777"/>
    </source>
</evidence>
<dbReference type="SMART" id="SM00091">
    <property type="entry name" value="PAS"/>
    <property type="match status" value="2"/>
</dbReference>
<dbReference type="Pfam" id="PF00989">
    <property type="entry name" value="PAS"/>
    <property type="match status" value="1"/>
</dbReference>
<dbReference type="Pfam" id="PF02518">
    <property type="entry name" value="HATPase_c"/>
    <property type="match status" value="1"/>
</dbReference>
<proteinExistence type="predicted"/>
<dbReference type="SUPFAM" id="SSF55874">
    <property type="entry name" value="ATPase domain of HSP90 chaperone/DNA topoisomerase II/histidine kinase"/>
    <property type="match status" value="1"/>
</dbReference>
<dbReference type="Gene3D" id="3.30.565.10">
    <property type="entry name" value="Histidine kinase-like ATPase, C-terminal domain"/>
    <property type="match status" value="1"/>
</dbReference>
<dbReference type="PRINTS" id="PR00344">
    <property type="entry name" value="BCTRLSENSOR"/>
</dbReference>
<reference evidence="9 10" key="1">
    <citation type="submission" date="2017-04" db="EMBL/GenBank/DDBJ databases">
        <authorList>
            <person name="Afonso C.L."/>
            <person name="Miller P.J."/>
            <person name="Scott M.A."/>
            <person name="Spackman E."/>
            <person name="Goraichik I."/>
            <person name="Dimitrov K.M."/>
            <person name="Suarez D.L."/>
            <person name="Swayne D.E."/>
        </authorList>
    </citation>
    <scope>NUCLEOTIDE SEQUENCE [LARGE SCALE GENOMIC DNA]</scope>
    <source>
        <strain evidence="9 10">DSM 26133</strain>
    </source>
</reference>
<dbReference type="InterPro" id="IPR003594">
    <property type="entry name" value="HATPase_dom"/>
</dbReference>
<dbReference type="EC" id="2.7.13.3" evidence="2"/>
<feature type="domain" description="PAS" evidence="7">
    <location>
        <begin position="283"/>
        <end position="340"/>
    </location>
</feature>
<organism evidence="9 10">
    <name type="scientific">Reichenbachiella faecimaris</name>
    <dbReference type="NCBI Taxonomy" id="692418"/>
    <lineage>
        <taxon>Bacteria</taxon>
        <taxon>Pseudomonadati</taxon>
        <taxon>Bacteroidota</taxon>
        <taxon>Cytophagia</taxon>
        <taxon>Cytophagales</taxon>
        <taxon>Reichenbachiellaceae</taxon>
        <taxon>Reichenbachiella</taxon>
    </lineage>
</organism>
<evidence type="ECO:0000259" key="8">
    <source>
        <dbReference type="PROSITE" id="PS50113"/>
    </source>
</evidence>
<feature type="domain" description="PAC" evidence="8">
    <location>
        <begin position="490"/>
        <end position="540"/>
    </location>
</feature>
<sequence>MSEIDIQKNLLSVVKYPIFRIDKHGVILECHIHKDFNALPFTGNLVGRNINEFDYLPNGVDVIKFCLDNQKSEVTYFSVPEREGDGRYFEVEIEPSSASEVIALVKEITNRKKREAELIQYYNLIQDIYQGTASSTGHAFLDHLTRQFCKAFNGDYSFIALFENEGLSAVSFSTYNKMLENETFDIAGSPFEHLHHQEILSIPADCQLVYPTFEPFKKYDVQGFIGIPLFYPDHQDKPAGVMCVLFQKYYHTFQHYEKILRIFSTRAITELDRIRRTKQLEESEEKFKALYHNTPALFNSVDAEGHIIEAGDYFLETTGYTREEVIGKMAFDLLTPESKSYGMTKVFPEYVKTGYCKDVPFQFVKKNGEVMDVLFSSVVVKDNQGNFEKSLTSLQDVTEINKRRREIIRSESRVSDDAQRLQSLFDHSPVGIIIHSKGIIKKINAEAVRLTKAKSAKQILGKSPMDFIHPDSHEVASQRIHNIYTKKTAHKNEQKFICMDGSIIWVEAMGTLISFEGEPAVQIAIYDITDRKLAQEKILENEKNLKHLNNHLTRQNHQLEEFAHIASHNLRAPITNMMSLIQIKESDQDAATELFVWENLKKGVANLDETIVELNEVVKSSWELDKRKRKVRLSSALNKILASIKNELLESEGEIESDFTAFDEITYPKVYIESILINLITNGLKYADPKRKLIIQVKTTLHDGMKRLEVKDNGLGIDINKYGSKIFGLRKTFHNHPDARGVGLFITKAQVESMGGTIRVESEMGKGSNFIINFGEG</sequence>
<evidence type="ECO:0000256" key="2">
    <source>
        <dbReference type="ARBA" id="ARBA00012438"/>
    </source>
</evidence>
<keyword evidence="4" id="KW-0808">Transferase</keyword>
<dbReference type="STRING" id="692418.SAMN04488029_2801"/>
<dbReference type="OrthoDB" id="9766459at2"/>
<dbReference type="InterPro" id="IPR000700">
    <property type="entry name" value="PAS-assoc_C"/>
</dbReference>
<dbReference type="EMBL" id="FWYF01000003">
    <property type="protein sequence ID" value="SMD36263.1"/>
    <property type="molecule type" value="Genomic_DNA"/>
</dbReference>
<dbReference type="Gene3D" id="3.30.450.40">
    <property type="match status" value="1"/>
</dbReference>
<dbReference type="PANTHER" id="PTHR43304:SF1">
    <property type="entry name" value="PAC DOMAIN-CONTAINING PROTEIN"/>
    <property type="match status" value="1"/>
</dbReference>
<accession>A0A1W2GHX7</accession>
<keyword evidence="5" id="KW-0418">Kinase</keyword>
<dbReference type="SUPFAM" id="SSF55781">
    <property type="entry name" value="GAF domain-like"/>
    <property type="match status" value="1"/>
</dbReference>
<dbReference type="SUPFAM" id="SSF47384">
    <property type="entry name" value="Homodimeric domain of signal transducing histidine kinase"/>
    <property type="match status" value="1"/>
</dbReference>
<dbReference type="InterPro" id="IPR036097">
    <property type="entry name" value="HisK_dim/P_sf"/>
</dbReference>
<evidence type="ECO:0000256" key="3">
    <source>
        <dbReference type="ARBA" id="ARBA00022553"/>
    </source>
</evidence>
<dbReference type="GO" id="GO:0000155">
    <property type="term" value="F:phosphorelay sensor kinase activity"/>
    <property type="evidence" value="ECO:0007669"/>
    <property type="project" value="InterPro"/>
</dbReference>
<dbReference type="NCBIfam" id="TIGR00229">
    <property type="entry name" value="sensory_box"/>
    <property type="match status" value="2"/>
</dbReference>
<dbReference type="InterPro" id="IPR013767">
    <property type="entry name" value="PAS_fold"/>
</dbReference>
<dbReference type="InterPro" id="IPR029016">
    <property type="entry name" value="GAF-like_dom_sf"/>
</dbReference>
<dbReference type="InterPro" id="IPR001610">
    <property type="entry name" value="PAC"/>
</dbReference>
<dbReference type="SMART" id="SM00086">
    <property type="entry name" value="PAC"/>
    <property type="match status" value="2"/>
</dbReference>
<dbReference type="SUPFAM" id="SSF55785">
    <property type="entry name" value="PYP-like sensor domain (PAS domain)"/>
    <property type="match status" value="2"/>
</dbReference>
<dbReference type="Pfam" id="PF13426">
    <property type="entry name" value="PAS_9"/>
    <property type="match status" value="1"/>
</dbReference>
<dbReference type="PROSITE" id="PS50112">
    <property type="entry name" value="PAS"/>
    <property type="match status" value="1"/>
</dbReference>
<name>A0A1W2GHX7_REIFA</name>
<dbReference type="InterPro" id="IPR000014">
    <property type="entry name" value="PAS"/>
</dbReference>
<dbReference type="Proteomes" id="UP000192472">
    <property type="component" value="Unassembled WGS sequence"/>
</dbReference>